<dbReference type="EMBL" id="KE129591">
    <property type="protein sequence ID" value="EPB65265.1"/>
    <property type="molecule type" value="Genomic_DNA"/>
</dbReference>
<accession>A0A0D6L3F3</accession>
<protein>
    <recommendedName>
        <fullName evidence="1">Phlebovirus glycoprotein G2 fusion domain-containing protein</fullName>
    </recommendedName>
</protein>
<keyword evidence="3" id="KW-1185">Reference proteome</keyword>
<evidence type="ECO:0000313" key="2">
    <source>
        <dbReference type="EMBL" id="EPB65265.1"/>
    </source>
</evidence>
<evidence type="ECO:0000313" key="3">
    <source>
        <dbReference type="Proteomes" id="UP000054495"/>
    </source>
</evidence>
<proteinExistence type="predicted"/>
<dbReference type="AlphaFoldDB" id="A0A0D6L3F3"/>
<name>A0A0D6L3F3_9BILA</name>
<reference evidence="2 3" key="1">
    <citation type="submission" date="2013-05" db="EMBL/GenBank/DDBJ databases">
        <title>Draft genome of the parasitic nematode Anyclostoma ceylanicum.</title>
        <authorList>
            <person name="Mitreva M."/>
        </authorList>
    </citation>
    <scope>NUCLEOTIDE SEQUENCE [LARGE SCALE GENOMIC DNA]</scope>
</reference>
<gene>
    <name evidence="2" type="ORF">ANCCEY_15672</name>
</gene>
<dbReference type="Gene3D" id="2.60.40.3770">
    <property type="match status" value="1"/>
</dbReference>
<dbReference type="Pfam" id="PF07245">
    <property type="entry name" value="Phlebovirus_G2"/>
    <property type="match status" value="1"/>
</dbReference>
<evidence type="ECO:0000259" key="1">
    <source>
        <dbReference type="Pfam" id="PF07245"/>
    </source>
</evidence>
<dbReference type="Proteomes" id="UP000054495">
    <property type="component" value="Unassembled WGS sequence"/>
</dbReference>
<dbReference type="InterPro" id="IPR009878">
    <property type="entry name" value="Phlebovirus_G2_fusion"/>
</dbReference>
<organism evidence="2 3">
    <name type="scientific">Ancylostoma ceylanicum</name>
    <dbReference type="NCBI Taxonomy" id="53326"/>
    <lineage>
        <taxon>Eukaryota</taxon>
        <taxon>Metazoa</taxon>
        <taxon>Ecdysozoa</taxon>
        <taxon>Nematoda</taxon>
        <taxon>Chromadorea</taxon>
        <taxon>Rhabditida</taxon>
        <taxon>Rhabditina</taxon>
        <taxon>Rhabditomorpha</taxon>
        <taxon>Strongyloidea</taxon>
        <taxon>Ancylostomatidae</taxon>
        <taxon>Ancylostomatinae</taxon>
        <taxon>Ancylostoma</taxon>
    </lineage>
</organism>
<feature type="non-terminal residue" evidence="2">
    <location>
        <position position="395"/>
    </location>
</feature>
<feature type="domain" description="Phlebovirus glycoprotein G2 fusion" evidence="1">
    <location>
        <begin position="90"/>
        <end position="264"/>
    </location>
</feature>
<dbReference type="Gene3D" id="2.60.98.50">
    <property type="match status" value="1"/>
</dbReference>
<sequence>MTLQPLQQETCLALKDYNNQYIGMISVKVYGIYYKCQKRVEFYSRDHEFVTESSHRCYRAGSCKENTCENTKPTDKLEEFSRAANDHPGYYAKPTTQFAYEVYTCPTWDLVVRADITVNKGGSTETKRITLRPGATTAWNNIRFTLIGTIVPQLPILSATFMTNFKQTAVVEPAHKGQIIPNTIGQFQCSTLLNAKQFRCQFTSKCCTCSKGIQKATCICSDGNLTKHMTNSRLPLAGKNFLLYKKKANLYAKVNIGSALQMQIVAEHLAIRSRMHKGTCSIQVSELEGCYSCLAGATLGLVCKCNEGEMTANIECPSQNQMAKCTTTGYLNKLVFHFDISKVSLNCNASWLGGTTNVTIKGILHYVDDDLIATETIARNSPGIETFDTSFLAKT</sequence>